<keyword evidence="3" id="KW-0050">Antiport</keyword>
<dbReference type="GO" id="GO:0042910">
    <property type="term" value="F:xenobiotic transmembrane transporter activity"/>
    <property type="evidence" value="ECO:0007669"/>
    <property type="project" value="InterPro"/>
</dbReference>
<dbReference type="PANTHER" id="PTHR43298">
    <property type="entry name" value="MULTIDRUG RESISTANCE PROTEIN NORM-RELATED"/>
    <property type="match status" value="1"/>
</dbReference>
<protein>
    <recommendedName>
        <fullName evidence="9">Multidrug-efflux transporter</fullName>
    </recommendedName>
</protein>
<comment type="subcellular location">
    <subcellularLocation>
        <location evidence="1">Cell inner membrane</location>
        <topology evidence="1">Multi-pass membrane protein</topology>
    </subcellularLocation>
</comment>
<dbReference type="GO" id="GO:0006811">
    <property type="term" value="P:monoatomic ion transport"/>
    <property type="evidence" value="ECO:0007669"/>
    <property type="project" value="UniProtKB-KW"/>
</dbReference>
<dbReference type="RefSeq" id="WP_078929397.1">
    <property type="nucleotide sequence ID" value="NZ_FUXX01000049.1"/>
</dbReference>
<keyword evidence="4" id="KW-1003">Cell membrane</keyword>
<keyword evidence="6 10" id="KW-1133">Transmembrane helix</keyword>
<dbReference type="Pfam" id="PF01554">
    <property type="entry name" value="MatE"/>
    <property type="match status" value="2"/>
</dbReference>
<keyword evidence="2" id="KW-0813">Transport</keyword>
<keyword evidence="7" id="KW-0406">Ion transport</keyword>
<dbReference type="PANTHER" id="PTHR43298:SF2">
    <property type="entry name" value="FMN_FAD EXPORTER YEEO-RELATED"/>
    <property type="match status" value="1"/>
</dbReference>
<feature type="transmembrane region" description="Helical" evidence="10">
    <location>
        <begin position="93"/>
        <end position="114"/>
    </location>
</feature>
<dbReference type="GO" id="GO:0005886">
    <property type="term" value="C:plasma membrane"/>
    <property type="evidence" value="ECO:0007669"/>
    <property type="project" value="UniProtKB-SubCell"/>
</dbReference>
<dbReference type="CDD" id="cd13138">
    <property type="entry name" value="MATE_yoeA_like"/>
    <property type="match status" value="1"/>
</dbReference>
<evidence type="ECO:0000256" key="9">
    <source>
        <dbReference type="ARBA" id="ARBA00031636"/>
    </source>
</evidence>
<dbReference type="STRING" id="83771.SAMN02910357_00606"/>
<feature type="transmembrane region" description="Helical" evidence="10">
    <location>
        <begin position="270"/>
        <end position="297"/>
    </location>
</feature>
<feature type="transmembrane region" description="Helical" evidence="10">
    <location>
        <begin position="318"/>
        <end position="339"/>
    </location>
</feature>
<feature type="transmembrane region" description="Helical" evidence="10">
    <location>
        <begin position="12"/>
        <end position="32"/>
    </location>
</feature>
<gene>
    <name evidence="11" type="ORF">SAMN02745213_02074</name>
</gene>
<accession>A0A1T4VUP2</accession>
<evidence type="ECO:0000313" key="11">
    <source>
        <dbReference type="EMBL" id="SKA68702.1"/>
    </source>
</evidence>
<evidence type="ECO:0000256" key="8">
    <source>
        <dbReference type="ARBA" id="ARBA00023136"/>
    </source>
</evidence>
<feature type="transmembrane region" description="Helical" evidence="10">
    <location>
        <begin position="359"/>
        <end position="375"/>
    </location>
</feature>
<evidence type="ECO:0000256" key="1">
    <source>
        <dbReference type="ARBA" id="ARBA00004429"/>
    </source>
</evidence>
<feature type="transmembrane region" description="Helical" evidence="10">
    <location>
        <begin position="134"/>
        <end position="154"/>
    </location>
</feature>
<dbReference type="Proteomes" id="UP000242432">
    <property type="component" value="Unassembled WGS sequence"/>
</dbReference>
<feature type="transmembrane region" description="Helical" evidence="10">
    <location>
        <begin position="191"/>
        <end position="213"/>
    </location>
</feature>
<sequence length="443" mass="49659">MHSDILTRGNIYKSIILYAIPIIIGNSVQQLYNFFDMLIVGRIIGLDALAACGATGPIFFLVFGFIFASTQGFTIVTAHKFGEKNFDLIKKSYAISTILSVIIAIAVTALILPLSYRILDFLHTPKEILELAHTYMYIIVAGTLPLILYNLLACIMRALGDSKTPLYFLIISSVINLCLDLVFILEFDMGIAGAAYATVVAWTVSDILCYIYIHRRFPELRLSFDDFRFSMDFLYRHVKIGLPMGFQLCIISLCTLVLQSGINRLGTNAVAAFTTAIIVDQIFSQLYIALGSVISVFTAQNYGACSYERIKEGVKKGFVLNIGITLFLAVLIVLFSKPLIEVFIENNNLSIIRLAQETLYVYVIFYIFFGMIMVLKNTLLGLGLAKYPLISSFFELGIRYFIIDLLLEKFGYIGVCSIMPIGWIVGFSIMLGAYLYEKRRLTI</sequence>
<dbReference type="InterPro" id="IPR050222">
    <property type="entry name" value="MATE_MdtK"/>
</dbReference>
<dbReference type="EMBL" id="FUXX01000049">
    <property type="protein sequence ID" value="SKA68702.1"/>
    <property type="molecule type" value="Genomic_DNA"/>
</dbReference>
<dbReference type="NCBIfam" id="TIGR00797">
    <property type="entry name" value="matE"/>
    <property type="match status" value="1"/>
</dbReference>
<proteinExistence type="predicted"/>
<evidence type="ECO:0000256" key="3">
    <source>
        <dbReference type="ARBA" id="ARBA00022449"/>
    </source>
</evidence>
<feature type="transmembrane region" description="Helical" evidence="10">
    <location>
        <begin position="234"/>
        <end position="258"/>
    </location>
</feature>
<dbReference type="AlphaFoldDB" id="A0A1T4VUP2"/>
<feature type="transmembrane region" description="Helical" evidence="10">
    <location>
        <begin position="387"/>
        <end position="406"/>
    </location>
</feature>
<keyword evidence="8 10" id="KW-0472">Membrane</keyword>
<feature type="transmembrane region" description="Helical" evidence="10">
    <location>
        <begin position="166"/>
        <end position="185"/>
    </location>
</feature>
<dbReference type="InterPro" id="IPR048279">
    <property type="entry name" value="MdtK-like"/>
</dbReference>
<dbReference type="PIRSF" id="PIRSF006603">
    <property type="entry name" value="DinF"/>
    <property type="match status" value="1"/>
</dbReference>
<evidence type="ECO:0000256" key="5">
    <source>
        <dbReference type="ARBA" id="ARBA00022692"/>
    </source>
</evidence>
<dbReference type="InterPro" id="IPR002528">
    <property type="entry name" value="MATE_fam"/>
</dbReference>
<evidence type="ECO:0000256" key="6">
    <source>
        <dbReference type="ARBA" id="ARBA00022989"/>
    </source>
</evidence>
<evidence type="ECO:0000256" key="10">
    <source>
        <dbReference type="SAM" id="Phobius"/>
    </source>
</evidence>
<evidence type="ECO:0000256" key="2">
    <source>
        <dbReference type="ARBA" id="ARBA00022448"/>
    </source>
</evidence>
<organism evidence="11 12">
    <name type="scientific">Succinivibrio dextrinosolvens DSM 3072</name>
    <dbReference type="NCBI Taxonomy" id="1123324"/>
    <lineage>
        <taxon>Bacteria</taxon>
        <taxon>Pseudomonadati</taxon>
        <taxon>Pseudomonadota</taxon>
        <taxon>Gammaproteobacteria</taxon>
        <taxon>Aeromonadales</taxon>
        <taxon>Succinivibrionaceae</taxon>
        <taxon>Succinivibrio</taxon>
    </lineage>
</organism>
<feature type="transmembrane region" description="Helical" evidence="10">
    <location>
        <begin position="412"/>
        <end position="436"/>
    </location>
</feature>
<evidence type="ECO:0000256" key="4">
    <source>
        <dbReference type="ARBA" id="ARBA00022475"/>
    </source>
</evidence>
<name>A0A1T4VUP2_9GAMM</name>
<evidence type="ECO:0000256" key="7">
    <source>
        <dbReference type="ARBA" id="ARBA00023065"/>
    </source>
</evidence>
<evidence type="ECO:0000313" key="12">
    <source>
        <dbReference type="Proteomes" id="UP000242432"/>
    </source>
</evidence>
<keyword evidence="12" id="KW-1185">Reference proteome</keyword>
<reference evidence="12" key="1">
    <citation type="submission" date="2017-02" db="EMBL/GenBank/DDBJ databases">
        <authorList>
            <person name="Varghese N."/>
            <person name="Submissions S."/>
        </authorList>
    </citation>
    <scope>NUCLEOTIDE SEQUENCE [LARGE SCALE GENOMIC DNA]</scope>
    <source>
        <strain evidence="12">DSM 3072</strain>
    </source>
</reference>
<dbReference type="GO" id="GO:0015297">
    <property type="term" value="F:antiporter activity"/>
    <property type="evidence" value="ECO:0007669"/>
    <property type="project" value="UniProtKB-KW"/>
</dbReference>
<keyword evidence="5 10" id="KW-0812">Transmembrane</keyword>